<keyword evidence="6" id="KW-1185">Reference proteome</keyword>
<dbReference type="PRINTS" id="PR00469">
    <property type="entry name" value="PNDRDTASEII"/>
</dbReference>
<dbReference type="Pfam" id="PF00027">
    <property type="entry name" value="cNMP_binding"/>
    <property type="match status" value="1"/>
</dbReference>
<dbReference type="PANTHER" id="PTHR48105">
    <property type="entry name" value="THIOREDOXIN REDUCTASE 1-RELATED-RELATED"/>
    <property type="match status" value="1"/>
</dbReference>
<sequence>MESFAGDLREMARTPLHQSHVQAIRDLGTEVRFDAGTMIAEVGDPMDRFLYILQGRVEIIDTYTREAYLPSSLGPDQFIGEISFLSGGAYTLPLRAKEDTVLISVSRKDMLAAMSRIPEMSDIIISVFAARRRRQVEEHDTSLKLVGADIDRDVRRVAEFAARNKIAFQMIDLGSEDAEEIAQSCKLSGRQPAVVFGKNRVVDQPTPAKVAKLLGLAQHFECHETVDVLIVGGGPAGVAAAVYAGAEGLSAVLVEDLAIGGQAGTSSRIENYMGFPTGISGSDLVWRGEVQALKFGTRFLRPRRAEKLERRADGTFCVTLDNGKEICAKAVVVASGVQYRRLPLNRLEEFEGTGVYYAATDMEARYCRGADVIVVGGGNSAGQAAMYLSRAACHVHMLIRGESLAESMSDYLLSRLEADPSVTIHYKSQIKALEGGAALEKVVIDRNGADWNLDCPAAFIMVGAAPNTDWLSKTCDLDERGFVLTGDKVGEQSQYTTSCPGLFAVGDVRAGSVKRVASAVGEGSVVISHVWQHVQGN</sequence>
<evidence type="ECO:0000256" key="2">
    <source>
        <dbReference type="ARBA" id="ARBA00022630"/>
    </source>
</evidence>
<dbReference type="SUPFAM" id="SSF51905">
    <property type="entry name" value="FAD/NAD(P)-binding domain"/>
    <property type="match status" value="1"/>
</dbReference>
<dbReference type="RefSeq" id="WP_055670265.1">
    <property type="nucleotide sequence ID" value="NZ_CXWD01000001.1"/>
</dbReference>
<dbReference type="Proteomes" id="UP000053235">
    <property type="component" value="Unassembled WGS sequence"/>
</dbReference>
<dbReference type="CDD" id="cd00038">
    <property type="entry name" value="CAP_ED"/>
    <property type="match status" value="1"/>
</dbReference>
<dbReference type="Gene3D" id="2.60.120.10">
    <property type="entry name" value="Jelly Rolls"/>
    <property type="match status" value="1"/>
</dbReference>
<reference evidence="6" key="1">
    <citation type="submission" date="2015-07" db="EMBL/GenBank/DDBJ databases">
        <authorList>
            <person name="Rodrigo-Torres Lidia"/>
            <person name="Arahal R.David."/>
        </authorList>
    </citation>
    <scope>NUCLEOTIDE SEQUENCE [LARGE SCALE GENOMIC DNA]</scope>
    <source>
        <strain evidence="6">CECT 5112</strain>
    </source>
</reference>
<dbReference type="EMBL" id="CXWD01000001">
    <property type="protein sequence ID" value="CTQ64411.1"/>
    <property type="molecule type" value="Genomic_DNA"/>
</dbReference>
<feature type="domain" description="Cyclic nucleotide-binding" evidence="4">
    <location>
        <begin position="12"/>
        <end position="131"/>
    </location>
</feature>
<dbReference type="AlphaFoldDB" id="A0A0M6ZQA4"/>
<evidence type="ECO:0000313" key="5">
    <source>
        <dbReference type="EMBL" id="CTQ64411.1"/>
    </source>
</evidence>
<evidence type="ECO:0000256" key="3">
    <source>
        <dbReference type="ARBA" id="ARBA00023002"/>
    </source>
</evidence>
<dbReference type="InterPro" id="IPR014710">
    <property type="entry name" value="RmlC-like_jellyroll"/>
</dbReference>
<dbReference type="PRINTS" id="PR00368">
    <property type="entry name" value="FADPNR"/>
</dbReference>
<keyword evidence="2" id="KW-0285">Flavoprotein</keyword>
<dbReference type="InterPro" id="IPR050097">
    <property type="entry name" value="Ferredoxin-NADP_redctase_2"/>
</dbReference>
<evidence type="ECO:0000256" key="1">
    <source>
        <dbReference type="ARBA" id="ARBA00018719"/>
    </source>
</evidence>
<dbReference type="GO" id="GO:0016491">
    <property type="term" value="F:oxidoreductase activity"/>
    <property type="evidence" value="ECO:0007669"/>
    <property type="project" value="UniProtKB-KW"/>
</dbReference>
<dbReference type="InterPro" id="IPR018490">
    <property type="entry name" value="cNMP-bd_dom_sf"/>
</dbReference>
<gene>
    <name evidence="5" type="primary">trxB_1</name>
    <name evidence="5" type="ORF">LAX5112_00287</name>
</gene>
<dbReference type="STRING" id="388408.LAX5112_00287"/>
<evidence type="ECO:0000259" key="4">
    <source>
        <dbReference type="PROSITE" id="PS50042"/>
    </source>
</evidence>
<proteinExistence type="predicted"/>
<dbReference type="Gene3D" id="3.50.50.60">
    <property type="entry name" value="FAD/NAD(P)-binding domain"/>
    <property type="match status" value="2"/>
</dbReference>
<organism evidence="5 6">
    <name type="scientific">Roseibium alexandrii</name>
    <dbReference type="NCBI Taxonomy" id="388408"/>
    <lineage>
        <taxon>Bacteria</taxon>
        <taxon>Pseudomonadati</taxon>
        <taxon>Pseudomonadota</taxon>
        <taxon>Alphaproteobacteria</taxon>
        <taxon>Hyphomicrobiales</taxon>
        <taxon>Stappiaceae</taxon>
        <taxon>Roseibium</taxon>
    </lineage>
</organism>
<protein>
    <recommendedName>
        <fullName evidence="1">Thioredoxin reductase</fullName>
    </recommendedName>
</protein>
<dbReference type="InterPro" id="IPR023753">
    <property type="entry name" value="FAD/NAD-binding_dom"/>
</dbReference>
<dbReference type="PROSITE" id="PS50042">
    <property type="entry name" value="CNMP_BINDING_3"/>
    <property type="match status" value="1"/>
</dbReference>
<dbReference type="InterPro" id="IPR000595">
    <property type="entry name" value="cNMP-bd_dom"/>
</dbReference>
<name>A0A0M6ZQA4_9HYPH</name>
<evidence type="ECO:0000313" key="6">
    <source>
        <dbReference type="Proteomes" id="UP000053235"/>
    </source>
</evidence>
<keyword evidence="3 5" id="KW-0560">Oxidoreductase</keyword>
<accession>A0A0M6ZQA4</accession>
<dbReference type="SMART" id="SM00100">
    <property type="entry name" value="cNMP"/>
    <property type="match status" value="1"/>
</dbReference>
<dbReference type="OrthoDB" id="9786503at2"/>
<dbReference type="InterPro" id="IPR036188">
    <property type="entry name" value="FAD/NAD-bd_sf"/>
</dbReference>
<dbReference type="SUPFAM" id="SSF51206">
    <property type="entry name" value="cAMP-binding domain-like"/>
    <property type="match status" value="1"/>
</dbReference>
<dbReference type="Pfam" id="PF07992">
    <property type="entry name" value="Pyr_redox_2"/>
    <property type="match status" value="1"/>
</dbReference>